<feature type="region of interest" description="Disordered" evidence="1">
    <location>
        <begin position="157"/>
        <end position="191"/>
    </location>
</feature>
<feature type="compositionally biased region" description="Polar residues" evidence="1">
    <location>
        <begin position="174"/>
        <end position="187"/>
    </location>
</feature>
<dbReference type="Proteomes" id="UP000518266">
    <property type="component" value="Unassembled WGS sequence"/>
</dbReference>
<reference evidence="2 3" key="1">
    <citation type="submission" date="2020-03" db="EMBL/GenBank/DDBJ databases">
        <title>Dissostichus mawsoni Genome sequencing and assembly.</title>
        <authorList>
            <person name="Park H."/>
        </authorList>
    </citation>
    <scope>NUCLEOTIDE SEQUENCE [LARGE SCALE GENOMIC DNA]</scope>
    <source>
        <strain evidence="2">DM0001</strain>
        <tissue evidence="2">Muscle</tissue>
    </source>
</reference>
<feature type="compositionally biased region" description="Pro residues" evidence="1">
    <location>
        <begin position="250"/>
        <end position="260"/>
    </location>
</feature>
<protein>
    <recommendedName>
        <fullName evidence="4">Constitutive coactivator of PPAR-gamma-like protein 2</fullName>
    </recommendedName>
</protein>
<dbReference type="GO" id="GO:0005634">
    <property type="term" value="C:nucleus"/>
    <property type="evidence" value="ECO:0007669"/>
    <property type="project" value="TreeGrafter"/>
</dbReference>
<gene>
    <name evidence="2" type="ORF">F7725_001083</name>
</gene>
<dbReference type="EMBL" id="JAAKFY010000002">
    <property type="protein sequence ID" value="KAF3860828.1"/>
    <property type="molecule type" value="Genomic_DNA"/>
</dbReference>
<dbReference type="AlphaFoldDB" id="A0A7J5ZKD9"/>
<evidence type="ECO:0000313" key="3">
    <source>
        <dbReference type="Proteomes" id="UP000518266"/>
    </source>
</evidence>
<organism evidence="2 3">
    <name type="scientific">Dissostichus mawsoni</name>
    <name type="common">Antarctic cod</name>
    <dbReference type="NCBI Taxonomy" id="36200"/>
    <lineage>
        <taxon>Eukaryota</taxon>
        <taxon>Metazoa</taxon>
        <taxon>Chordata</taxon>
        <taxon>Craniata</taxon>
        <taxon>Vertebrata</taxon>
        <taxon>Euteleostomi</taxon>
        <taxon>Actinopterygii</taxon>
        <taxon>Neopterygii</taxon>
        <taxon>Teleostei</taxon>
        <taxon>Neoteleostei</taxon>
        <taxon>Acanthomorphata</taxon>
        <taxon>Eupercaria</taxon>
        <taxon>Perciformes</taxon>
        <taxon>Notothenioidei</taxon>
        <taxon>Nototheniidae</taxon>
        <taxon>Dissostichus</taxon>
    </lineage>
</organism>
<name>A0A7J5ZKD9_DISMA</name>
<evidence type="ECO:0000313" key="2">
    <source>
        <dbReference type="EMBL" id="KAF3860828.1"/>
    </source>
</evidence>
<evidence type="ECO:0008006" key="4">
    <source>
        <dbReference type="Google" id="ProtNLM"/>
    </source>
</evidence>
<accession>A0A7J5ZKD9</accession>
<dbReference type="PANTHER" id="PTHR15976:SF15">
    <property type="entry name" value="CONSTITUTIVE COACTIVATOR OF PPAR-GAMMA-LIKE PROTEIN 2"/>
    <property type="match status" value="1"/>
</dbReference>
<feature type="region of interest" description="Disordered" evidence="1">
    <location>
        <begin position="225"/>
        <end position="309"/>
    </location>
</feature>
<sequence length="330" mass="35434">MQWPGGRILQRHELDAFLAQAVSSQLYEPDQLQELKVEKVDSRGVQLASLFMAGVDTALFINDVCGQPLPWEHCCPWGFFDGKLFQSKLARAARDRAALLDMCEGQEELVSKVEKMRQAILEGINLSRPPPPPPPLPPPPFPRFHGAPFLPHAPLYPPRPMGMPHHHHPHILTTPPSTDQEPSQSIPPQGGKLEIAGMVVGQWAGNKPVRGRGGFNMQVVSVGAGRGRGKEIPAKPRVVKKTPTNRSQTSPPPPSSSPPKPSEEAAGSPEAAPQQLNGSAAAIGPPLELAPPAQPIPCALARDNQSDGVEVEAPCCLDDCPSDGALQKEE</sequence>
<proteinExistence type="predicted"/>
<dbReference type="PANTHER" id="PTHR15976">
    <property type="entry name" value="CONSTITUTIVE COACTIVATOR OF PEROXISOME PROLIFERATOR-ACTIVATED RECEPTOR GAMMA"/>
    <property type="match status" value="1"/>
</dbReference>
<feature type="compositionally biased region" description="Low complexity" evidence="1">
    <location>
        <begin position="264"/>
        <end position="273"/>
    </location>
</feature>
<dbReference type="InterPro" id="IPR026784">
    <property type="entry name" value="Coact_PPARg"/>
</dbReference>
<keyword evidence="3" id="KW-1185">Reference proteome</keyword>
<evidence type="ECO:0000256" key="1">
    <source>
        <dbReference type="SAM" id="MobiDB-lite"/>
    </source>
</evidence>
<dbReference type="OrthoDB" id="10061469at2759"/>
<comment type="caution">
    <text evidence="2">The sequence shown here is derived from an EMBL/GenBank/DDBJ whole genome shotgun (WGS) entry which is preliminary data.</text>
</comment>